<gene>
    <name evidence="3" type="ORF">BSZ40_01710</name>
</gene>
<protein>
    <submittedName>
        <fullName evidence="3">Mannose-1-phosphate guanylyltransferase</fullName>
    </submittedName>
</protein>
<dbReference type="EMBL" id="MQVS01000001">
    <property type="protein sequence ID" value="OKL52832.1"/>
    <property type="molecule type" value="Genomic_DNA"/>
</dbReference>
<dbReference type="STRING" id="52770.BSZ40_01710"/>
<proteinExistence type="predicted"/>
<name>A0A1Q5PZE7_9ACTO</name>
<dbReference type="Proteomes" id="UP000185612">
    <property type="component" value="Unassembled WGS sequence"/>
</dbReference>
<dbReference type="InterPro" id="IPR051161">
    <property type="entry name" value="Mannose-6P_isomerase_type2"/>
</dbReference>
<organism evidence="3 4">
    <name type="scientific">Buchananella hordeovulneris</name>
    <dbReference type="NCBI Taxonomy" id="52770"/>
    <lineage>
        <taxon>Bacteria</taxon>
        <taxon>Bacillati</taxon>
        <taxon>Actinomycetota</taxon>
        <taxon>Actinomycetes</taxon>
        <taxon>Actinomycetales</taxon>
        <taxon>Actinomycetaceae</taxon>
        <taxon>Buchananella</taxon>
    </lineage>
</organism>
<keyword evidence="3" id="KW-0548">Nucleotidyltransferase</keyword>
<dbReference type="RefSeq" id="WP_073822617.1">
    <property type="nucleotide sequence ID" value="NZ_MQVS01000001.1"/>
</dbReference>
<feature type="domain" description="MannoseP isomerase/GMP-like beta-helix" evidence="2">
    <location>
        <begin position="295"/>
        <end position="348"/>
    </location>
</feature>
<dbReference type="GO" id="GO:0009298">
    <property type="term" value="P:GDP-mannose biosynthetic process"/>
    <property type="evidence" value="ECO:0007669"/>
    <property type="project" value="TreeGrafter"/>
</dbReference>
<keyword evidence="3" id="KW-0808">Transferase</keyword>
<dbReference type="Pfam" id="PF22640">
    <property type="entry name" value="ManC_GMP_beta-helix"/>
    <property type="match status" value="1"/>
</dbReference>
<feature type="domain" description="Nucleotidyl transferase" evidence="1">
    <location>
        <begin position="4"/>
        <end position="281"/>
    </location>
</feature>
<dbReference type="InterPro" id="IPR049577">
    <property type="entry name" value="GMPP_N"/>
</dbReference>
<dbReference type="SUPFAM" id="SSF53448">
    <property type="entry name" value="Nucleotide-diphospho-sugar transferases"/>
    <property type="match status" value="1"/>
</dbReference>
<dbReference type="InParanoid" id="A0A1Q5PZE7"/>
<evidence type="ECO:0000313" key="4">
    <source>
        <dbReference type="Proteomes" id="UP000185612"/>
    </source>
</evidence>
<evidence type="ECO:0000313" key="3">
    <source>
        <dbReference type="EMBL" id="OKL52832.1"/>
    </source>
</evidence>
<dbReference type="PANTHER" id="PTHR46390:SF1">
    <property type="entry name" value="MANNOSE-1-PHOSPHATE GUANYLYLTRANSFERASE"/>
    <property type="match status" value="1"/>
</dbReference>
<accession>A0A1Q5PZE7</accession>
<comment type="caution">
    <text evidence="3">The sequence shown here is derived from an EMBL/GenBank/DDBJ whole genome shotgun (WGS) entry which is preliminary data.</text>
</comment>
<dbReference type="GO" id="GO:0004475">
    <property type="term" value="F:mannose-1-phosphate guanylyltransferase (GTP) activity"/>
    <property type="evidence" value="ECO:0007669"/>
    <property type="project" value="InterPro"/>
</dbReference>
<reference evidence="4" key="1">
    <citation type="submission" date="2016-12" db="EMBL/GenBank/DDBJ databases">
        <authorList>
            <person name="Meng X."/>
        </authorList>
    </citation>
    <scope>NUCLEOTIDE SEQUENCE [LARGE SCALE GENOMIC DNA]</scope>
    <source>
        <strain evidence="4">DSM 20732</strain>
    </source>
</reference>
<sequence length="356" mass="36599">MLHAIIPAGGAGTRLWPLSRQAHPKFLLDLTGSGRSLLQQTCDRLDPLAASTTVVTGQAHVAAVREQLAEAVELVAEPSPRDSMAAIGLAAAILAARHGDVVVGSFAADHVIRAEAAFQAAVRQAIAGAQAGWIVTIGITPTAPATGFGYIQQGQALAVAGAPNLRQVEVFTEKPAPEVAQAFFAAGSHVWNAGMFVARTSVLLAALERELPALAAGLTEIAAAWDTPEREEVLARLWPGLTKIAIDHAIAEPAAARGQVACVAAEFGWTDVGGYDALAELLPARDGAHVLGHAEVLTLDSPGSLVTGGPGLVAVLGVPGAVVVRTDDALLVTTRAHAERVKDVVGQLKTSHPTAL</sequence>
<dbReference type="CDD" id="cd02509">
    <property type="entry name" value="GDP-M1P_Guanylyltransferase"/>
    <property type="match status" value="1"/>
</dbReference>
<dbReference type="InterPro" id="IPR029044">
    <property type="entry name" value="Nucleotide-diphossugar_trans"/>
</dbReference>
<dbReference type="OrthoDB" id="9806359at2"/>
<keyword evidence="4" id="KW-1185">Reference proteome</keyword>
<dbReference type="InterPro" id="IPR005835">
    <property type="entry name" value="NTP_transferase_dom"/>
</dbReference>
<dbReference type="Gene3D" id="3.90.550.10">
    <property type="entry name" value="Spore Coat Polysaccharide Biosynthesis Protein SpsA, Chain A"/>
    <property type="match status" value="1"/>
</dbReference>
<dbReference type="PANTHER" id="PTHR46390">
    <property type="entry name" value="MANNOSE-1-PHOSPHATE GUANYLYLTRANSFERASE"/>
    <property type="match status" value="1"/>
</dbReference>
<dbReference type="InterPro" id="IPR054566">
    <property type="entry name" value="ManC/GMP-like_b-helix"/>
</dbReference>
<evidence type="ECO:0000259" key="1">
    <source>
        <dbReference type="Pfam" id="PF00483"/>
    </source>
</evidence>
<dbReference type="AlphaFoldDB" id="A0A1Q5PZE7"/>
<evidence type="ECO:0000259" key="2">
    <source>
        <dbReference type="Pfam" id="PF22640"/>
    </source>
</evidence>
<dbReference type="Pfam" id="PF00483">
    <property type="entry name" value="NTP_transferase"/>
    <property type="match status" value="1"/>
</dbReference>
<dbReference type="SUPFAM" id="SSF159283">
    <property type="entry name" value="Guanosine diphospho-D-mannose pyrophosphorylase/mannose-6-phosphate isomerase linker domain"/>
    <property type="match status" value="1"/>
</dbReference>